<feature type="compositionally biased region" description="Polar residues" evidence="1">
    <location>
        <begin position="120"/>
        <end position="131"/>
    </location>
</feature>
<gene>
    <name evidence="2" type="ORF">MKW98_019355</name>
</gene>
<evidence type="ECO:0000256" key="1">
    <source>
        <dbReference type="SAM" id="MobiDB-lite"/>
    </source>
</evidence>
<protein>
    <submittedName>
        <fullName evidence="2">Uncharacterized protein</fullName>
    </submittedName>
</protein>
<feature type="compositionally biased region" description="Polar residues" evidence="1">
    <location>
        <begin position="50"/>
        <end position="68"/>
    </location>
</feature>
<feature type="non-terminal residue" evidence="2">
    <location>
        <position position="1"/>
    </location>
</feature>
<sequence length="263" mass="28064">KGTATSDDANPRKRKPSIPSFFKFGEKSLKISSDKGERINLFRRRVPPSTDASSPKGNTENTASSATLAQDRAPLPPPGKSRFSHESSSSSPKPTSCASFPRHLFADPSRAAGAGKGNSRLDNSSTGENVSGYTYVQKGRFMISWPSCFQPSTARGDSDRNRRPISSSTNVQPANAADADASDRNTRLNNDRNRRPNSSSTNVQSANAAAADASDRNTRLNNTSLDLSSAAAGDDSDRDRRPDSSSSSSNKEVVDGAPKEPQK</sequence>
<dbReference type="AlphaFoldDB" id="A0AAD4S841"/>
<dbReference type="Proteomes" id="UP001202328">
    <property type="component" value="Unassembled WGS sequence"/>
</dbReference>
<accession>A0AAD4S841</accession>
<feature type="compositionally biased region" description="Basic and acidic residues" evidence="1">
    <location>
        <begin position="181"/>
        <end position="194"/>
    </location>
</feature>
<evidence type="ECO:0000313" key="3">
    <source>
        <dbReference type="Proteomes" id="UP001202328"/>
    </source>
</evidence>
<feature type="compositionally biased region" description="Low complexity" evidence="1">
    <location>
        <begin position="224"/>
        <end position="233"/>
    </location>
</feature>
<proteinExistence type="predicted"/>
<feature type="region of interest" description="Disordered" evidence="1">
    <location>
        <begin position="147"/>
        <end position="263"/>
    </location>
</feature>
<feature type="region of interest" description="Disordered" evidence="1">
    <location>
        <begin position="33"/>
        <end position="131"/>
    </location>
</feature>
<feature type="compositionally biased region" description="Low complexity" evidence="1">
    <location>
        <begin position="86"/>
        <end position="99"/>
    </location>
</feature>
<dbReference type="EMBL" id="JAJJMB010012638">
    <property type="protein sequence ID" value="KAI3874782.1"/>
    <property type="molecule type" value="Genomic_DNA"/>
</dbReference>
<name>A0AAD4S841_9MAGN</name>
<evidence type="ECO:0000313" key="2">
    <source>
        <dbReference type="EMBL" id="KAI3874782.1"/>
    </source>
</evidence>
<feature type="compositionally biased region" description="Low complexity" evidence="1">
    <location>
        <begin position="196"/>
        <end position="212"/>
    </location>
</feature>
<keyword evidence="3" id="KW-1185">Reference proteome</keyword>
<comment type="caution">
    <text evidence="2">The sequence shown here is derived from an EMBL/GenBank/DDBJ whole genome shotgun (WGS) entry which is preliminary data.</text>
</comment>
<feature type="compositionally biased region" description="Basic and acidic residues" evidence="1">
    <location>
        <begin position="252"/>
        <end position="263"/>
    </location>
</feature>
<feature type="compositionally biased region" description="Polar residues" evidence="1">
    <location>
        <begin position="164"/>
        <end position="173"/>
    </location>
</feature>
<feature type="region of interest" description="Disordered" evidence="1">
    <location>
        <begin position="1"/>
        <end position="21"/>
    </location>
</feature>
<reference evidence="2" key="1">
    <citation type="submission" date="2022-04" db="EMBL/GenBank/DDBJ databases">
        <title>A functionally conserved STORR gene fusion in Papaver species that diverged 16.8 million years ago.</title>
        <authorList>
            <person name="Catania T."/>
        </authorList>
    </citation>
    <scope>NUCLEOTIDE SEQUENCE</scope>
    <source>
        <strain evidence="2">S-188037</strain>
    </source>
</reference>
<organism evidence="2 3">
    <name type="scientific">Papaver atlanticum</name>
    <dbReference type="NCBI Taxonomy" id="357466"/>
    <lineage>
        <taxon>Eukaryota</taxon>
        <taxon>Viridiplantae</taxon>
        <taxon>Streptophyta</taxon>
        <taxon>Embryophyta</taxon>
        <taxon>Tracheophyta</taxon>
        <taxon>Spermatophyta</taxon>
        <taxon>Magnoliopsida</taxon>
        <taxon>Ranunculales</taxon>
        <taxon>Papaveraceae</taxon>
        <taxon>Papaveroideae</taxon>
        <taxon>Papaver</taxon>
    </lineage>
</organism>